<comment type="caution">
    <text evidence="11">The sequence shown here is derived from an EMBL/GenBank/DDBJ whole genome shotgun (WGS) entry which is preliminary data.</text>
</comment>
<proteinExistence type="inferred from homology"/>
<dbReference type="InterPro" id="IPR018485">
    <property type="entry name" value="FGGY_C"/>
</dbReference>
<keyword evidence="5" id="KW-0067">ATP-binding</keyword>
<evidence type="ECO:0000256" key="5">
    <source>
        <dbReference type="ARBA" id="ARBA00022840"/>
    </source>
</evidence>
<keyword evidence="6" id="KW-1015">Disulfide bond</keyword>
<feature type="domain" description="Carbohydrate kinase FGGY C-terminal" evidence="10">
    <location>
        <begin position="288"/>
        <end position="481"/>
    </location>
</feature>
<gene>
    <name evidence="11" type="ORF">H4W27_002427</name>
</gene>
<evidence type="ECO:0000259" key="9">
    <source>
        <dbReference type="Pfam" id="PF00370"/>
    </source>
</evidence>
<evidence type="ECO:0000256" key="6">
    <source>
        <dbReference type="ARBA" id="ARBA00023157"/>
    </source>
</evidence>
<dbReference type="InterPro" id="IPR013449">
    <property type="entry name" value="Rhamnulokinase"/>
</dbReference>
<evidence type="ECO:0000256" key="4">
    <source>
        <dbReference type="ARBA" id="ARBA00022777"/>
    </source>
</evidence>
<accession>A0ABR9JHA9</accession>
<dbReference type="GO" id="GO:0008993">
    <property type="term" value="F:rhamnulokinase activity"/>
    <property type="evidence" value="ECO:0007669"/>
    <property type="project" value="UniProtKB-EC"/>
</dbReference>
<protein>
    <submittedName>
        <fullName evidence="11">Rhamnulokinase</fullName>
        <ecNumber evidence="11">2.7.1.5</ecNumber>
    </submittedName>
</protein>
<dbReference type="Pfam" id="PF00370">
    <property type="entry name" value="FGGY_N"/>
    <property type="match status" value="1"/>
</dbReference>
<feature type="domain" description="Carbohydrate kinase FGGY N-terminal" evidence="9">
    <location>
        <begin position="123"/>
        <end position="279"/>
    </location>
</feature>
<sequence length="509" mass="53527">MAEQKHTTASRPAATTAVTPAAGAPAVTPGAGPAATMHAAVDLGASSGRVVLGRVGPDTLEFHESARFSNGVVPMPDGLHWNLVGLYEQALAGLGAAVRETGGELASVAIDSWAVDYGLLAGTDSSKMQLLGTPFHYRDERTAAGVEKVHRSVAFEELYRRNGLQFLPFNTLYQLAQEGLASHADRLLLVPDLLGYWLTGEQLTEVTNASTTGLLDVHTKAWDTELMSRLGLSADLFAPVAVPGETLGQTRAELAPLLGGKQLPVTLVGSHDTASAIVGTPLSTEDAAYISCGTWGLVGLELDSPVVTDASRAANFTNEGGVDGRTRFLTNVMGTWLLSETLRTWEREEGKSQDLVGLLDAAAHVRSDAVVVFDVQDERFVAPGDMPARIGQLCTEQDLPIPAGKAELVRSIVESIAAGFARALSTAGELADRRVDVVHMVGGGSLNALLCQATADRSGYPVVAGPVEATAIGNLLIQARTAGTLSGSLEDLRELIIRTHSPITYRPQS</sequence>
<evidence type="ECO:0000256" key="7">
    <source>
        <dbReference type="ARBA" id="ARBA00023308"/>
    </source>
</evidence>
<name>A0ABR9JHA9_9MICC</name>
<dbReference type="Gene3D" id="3.30.420.40">
    <property type="match status" value="2"/>
</dbReference>
<keyword evidence="2 11" id="KW-0808">Transferase</keyword>
<dbReference type="Pfam" id="PF02782">
    <property type="entry name" value="FGGY_C"/>
    <property type="match status" value="1"/>
</dbReference>
<evidence type="ECO:0000256" key="2">
    <source>
        <dbReference type="ARBA" id="ARBA00022679"/>
    </source>
</evidence>
<dbReference type="EC" id="2.7.1.5" evidence="11"/>
<keyword evidence="12" id="KW-1185">Reference proteome</keyword>
<feature type="compositionally biased region" description="Low complexity" evidence="8">
    <location>
        <begin position="12"/>
        <end position="31"/>
    </location>
</feature>
<organism evidence="11 12">
    <name type="scientific">Nesterenkonia lutea</name>
    <dbReference type="NCBI Taxonomy" id="272919"/>
    <lineage>
        <taxon>Bacteria</taxon>
        <taxon>Bacillati</taxon>
        <taxon>Actinomycetota</taxon>
        <taxon>Actinomycetes</taxon>
        <taxon>Micrococcales</taxon>
        <taxon>Micrococcaceae</taxon>
        <taxon>Nesterenkonia</taxon>
    </lineage>
</organism>
<keyword evidence="7" id="KW-0684">Rhamnose metabolism</keyword>
<evidence type="ECO:0000313" key="11">
    <source>
        <dbReference type="EMBL" id="MBE1525309.1"/>
    </source>
</evidence>
<evidence type="ECO:0000256" key="8">
    <source>
        <dbReference type="SAM" id="MobiDB-lite"/>
    </source>
</evidence>
<evidence type="ECO:0000256" key="3">
    <source>
        <dbReference type="ARBA" id="ARBA00022741"/>
    </source>
</evidence>
<dbReference type="PANTHER" id="PTHR10196:SF93">
    <property type="entry name" value="L-RHAMNULOKINASE"/>
    <property type="match status" value="1"/>
</dbReference>
<feature type="region of interest" description="Disordered" evidence="8">
    <location>
        <begin position="1"/>
        <end position="31"/>
    </location>
</feature>
<dbReference type="InterPro" id="IPR043129">
    <property type="entry name" value="ATPase_NBD"/>
</dbReference>
<evidence type="ECO:0000256" key="1">
    <source>
        <dbReference type="ARBA" id="ARBA00009156"/>
    </source>
</evidence>
<keyword evidence="4" id="KW-0418">Kinase</keyword>
<dbReference type="SUPFAM" id="SSF53067">
    <property type="entry name" value="Actin-like ATPase domain"/>
    <property type="match status" value="2"/>
</dbReference>
<dbReference type="InterPro" id="IPR018484">
    <property type="entry name" value="FGGY_N"/>
</dbReference>
<reference evidence="11 12" key="1">
    <citation type="submission" date="2020-10" db="EMBL/GenBank/DDBJ databases">
        <title>Sequencing the genomes of 1000 actinobacteria strains.</title>
        <authorList>
            <person name="Klenk H.-P."/>
        </authorList>
    </citation>
    <scope>NUCLEOTIDE SEQUENCE [LARGE SCALE GENOMIC DNA]</scope>
    <source>
        <strain evidence="11 12">DSM 15666</strain>
    </source>
</reference>
<dbReference type="Proteomes" id="UP000643525">
    <property type="component" value="Unassembled WGS sequence"/>
</dbReference>
<dbReference type="EMBL" id="JADBED010000001">
    <property type="protein sequence ID" value="MBE1525309.1"/>
    <property type="molecule type" value="Genomic_DNA"/>
</dbReference>
<dbReference type="CDD" id="cd07771">
    <property type="entry name" value="ASKHA_NBD_FGGY_RhaB-like"/>
    <property type="match status" value="1"/>
</dbReference>
<comment type="similarity">
    <text evidence="1">Belongs to the FGGY kinase family.</text>
</comment>
<evidence type="ECO:0000313" key="12">
    <source>
        <dbReference type="Proteomes" id="UP000643525"/>
    </source>
</evidence>
<dbReference type="PANTHER" id="PTHR10196">
    <property type="entry name" value="SUGAR KINASE"/>
    <property type="match status" value="1"/>
</dbReference>
<keyword evidence="3" id="KW-0547">Nucleotide-binding</keyword>
<evidence type="ECO:0000259" key="10">
    <source>
        <dbReference type="Pfam" id="PF02782"/>
    </source>
</evidence>